<dbReference type="GO" id="GO:0004553">
    <property type="term" value="F:hydrolase activity, hydrolyzing O-glycosyl compounds"/>
    <property type="evidence" value="ECO:0007669"/>
    <property type="project" value="UniProtKB-ARBA"/>
</dbReference>
<protein>
    <recommendedName>
        <fullName evidence="5">Polysaccharide lyase</fullName>
    </recommendedName>
</protein>
<feature type="compositionally biased region" description="Low complexity" evidence="1">
    <location>
        <begin position="43"/>
        <end position="57"/>
    </location>
</feature>
<sequence length="258" mass="29076">MKTTAKILCVTLALILFSCTSEDIIDESQVPISTNDESMAPVSTNSKTSSQKTTSPSTLKTWNFDNLNEWMDATQVGDPNYFIDNGNLNISTHANTNDRTKIKSVASYTTGTYTWKVFVPEMGVGDQASIGAFLYNNDTHELDFEIGYGKQSERASLNALSDELIVYMTSQANPVQSYRKTIKRGQWYNLSIQLTLVNRNYYASWTINNEVLGATQLNYGTKFKFNIFCSMENLSFIGDHIPYSDNYALFDFVQYNAN</sequence>
<dbReference type="SUPFAM" id="SSF49899">
    <property type="entry name" value="Concanavalin A-like lectins/glucanases"/>
    <property type="match status" value="1"/>
</dbReference>
<feature type="region of interest" description="Disordered" evidence="1">
    <location>
        <begin position="30"/>
        <end position="57"/>
    </location>
</feature>
<dbReference type="InterPro" id="IPR013320">
    <property type="entry name" value="ConA-like_dom_sf"/>
</dbReference>
<dbReference type="PROSITE" id="PS51257">
    <property type="entry name" value="PROKAR_LIPOPROTEIN"/>
    <property type="match status" value="1"/>
</dbReference>
<evidence type="ECO:0000313" key="4">
    <source>
        <dbReference type="Proteomes" id="UP000184516"/>
    </source>
</evidence>
<keyword evidence="4" id="KW-1185">Reference proteome</keyword>
<gene>
    <name evidence="3" type="ORF">SAMN05443549_101799</name>
</gene>
<keyword evidence="2" id="KW-0732">Signal</keyword>
<dbReference type="EMBL" id="FQWB01000001">
    <property type="protein sequence ID" value="SHF91191.1"/>
    <property type="molecule type" value="Genomic_DNA"/>
</dbReference>
<dbReference type="STRING" id="468056.SAMN05443549_101799"/>
<evidence type="ECO:0000256" key="1">
    <source>
        <dbReference type="SAM" id="MobiDB-lite"/>
    </source>
</evidence>
<reference evidence="4" key="1">
    <citation type="submission" date="2016-11" db="EMBL/GenBank/DDBJ databases">
        <authorList>
            <person name="Varghese N."/>
            <person name="Submissions S."/>
        </authorList>
    </citation>
    <scope>NUCLEOTIDE SEQUENCE [LARGE SCALE GENOMIC DNA]</scope>
    <source>
        <strain evidence="4">DSM 19978</strain>
    </source>
</reference>
<organism evidence="3 4">
    <name type="scientific">Flavobacterium fluvii</name>
    <dbReference type="NCBI Taxonomy" id="468056"/>
    <lineage>
        <taxon>Bacteria</taxon>
        <taxon>Pseudomonadati</taxon>
        <taxon>Bacteroidota</taxon>
        <taxon>Flavobacteriia</taxon>
        <taxon>Flavobacteriales</taxon>
        <taxon>Flavobacteriaceae</taxon>
        <taxon>Flavobacterium</taxon>
    </lineage>
</organism>
<dbReference type="GO" id="GO:0005975">
    <property type="term" value="P:carbohydrate metabolic process"/>
    <property type="evidence" value="ECO:0007669"/>
    <property type="project" value="UniProtKB-ARBA"/>
</dbReference>
<proteinExistence type="predicted"/>
<dbReference type="Proteomes" id="UP000184516">
    <property type="component" value="Unassembled WGS sequence"/>
</dbReference>
<accession>A0A1M5FJ46</accession>
<evidence type="ECO:0000256" key="2">
    <source>
        <dbReference type="SAM" id="SignalP"/>
    </source>
</evidence>
<name>A0A1M5FJ46_9FLAO</name>
<feature type="chain" id="PRO_5012296416" description="Polysaccharide lyase" evidence="2">
    <location>
        <begin position="24"/>
        <end position="258"/>
    </location>
</feature>
<dbReference type="RefSeq" id="WP_244534332.1">
    <property type="nucleotide sequence ID" value="NZ_FQWB01000001.1"/>
</dbReference>
<evidence type="ECO:0008006" key="5">
    <source>
        <dbReference type="Google" id="ProtNLM"/>
    </source>
</evidence>
<dbReference type="AlphaFoldDB" id="A0A1M5FJ46"/>
<feature type="signal peptide" evidence="2">
    <location>
        <begin position="1"/>
        <end position="23"/>
    </location>
</feature>
<evidence type="ECO:0000313" key="3">
    <source>
        <dbReference type="EMBL" id="SHF91191.1"/>
    </source>
</evidence>